<dbReference type="InterPro" id="IPR000792">
    <property type="entry name" value="Tscrpt_reg_LuxR_C"/>
</dbReference>
<dbReference type="PANTHER" id="PTHR44520">
    <property type="entry name" value="RESPONSE REGULATOR RCP1-RELATED"/>
    <property type="match status" value="1"/>
</dbReference>
<dbReference type="InterPro" id="IPR052893">
    <property type="entry name" value="TCS_response_regulator"/>
</dbReference>
<dbReference type="PANTHER" id="PTHR44520:SF2">
    <property type="entry name" value="RESPONSE REGULATOR RCP1"/>
    <property type="match status" value="1"/>
</dbReference>
<dbReference type="Proteomes" id="UP000192907">
    <property type="component" value="Unassembled WGS sequence"/>
</dbReference>
<dbReference type="InterPro" id="IPR016032">
    <property type="entry name" value="Sig_transdc_resp-reg_C-effctor"/>
</dbReference>
<dbReference type="PROSITE" id="PS50110">
    <property type="entry name" value="RESPONSE_REGULATORY"/>
    <property type="match status" value="1"/>
</dbReference>
<keyword evidence="2" id="KW-0597">Phosphoprotein</keyword>
<dbReference type="Gene3D" id="1.10.10.10">
    <property type="entry name" value="Winged helix-like DNA-binding domain superfamily/Winged helix DNA-binding domain"/>
    <property type="match status" value="1"/>
</dbReference>
<dbReference type="InterPro" id="IPR001789">
    <property type="entry name" value="Sig_transdc_resp-reg_receiver"/>
</dbReference>
<dbReference type="GO" id="GO:0003677">
    <property type="term" value="F:DNA binding"/>
    <property type="evidence" value="ECO:0007669"/>
    <property type="project" value="UniProtKB-KW"/>
</dbReference>
<evidence type="ECO:0000313" key="4">
    <source>
        <dbReference type="EMBL" id="SMF49106.1"/>
    </source>
</evidence>
<dbReference type="RefSeq" id="WP_132319680.1">
    <property type="nucleotide sequence ID" value="NZ_FWZT01000015.1"/>
</dbReference>
<dbReference type="GO" id="GO:0000160">
    <property type="term" value="P:phosphorelay signal transduction system"/>
    <property type="evidence" value="ECO:0007669"/>
    <property type="project" value="InterPro"/>
</dbReference>
<dbReference type="AlphaFoldDB" id="A0A1Y6CDB4"/>
<keyword evidence="5" id="KW-1185">Reference proteome</keyword>
<dbReference type="CDD" id="cd17557">
    <property type="entry name" value="REC_Rcp-like"/>
    <property type="match status" value="1"/>
</dbReference>
<feature type="modified residue" description="4-aspartylphosphate" evidence="2">
    <location>
        <position position="164"/>
    </location>
</feature>
<evidence type="ECO:0000313" key="5">
    <source>
        <dbReference type="Proteomes" id="UP000192907"/>
    </source>
</evidence>
<dbReference type="InterPro" id="IPR011006">
    <property type="entry name" value="CheY-like_superfamily"/>
</dbReference>
<dbReference type="EMBL" id="FWZT01000015">
    <property type="protein sequence ID" value="SMF49106.1"/>
    <property type="molecule type" value="Genomic_DNA"/>
</dbReference>
<dbReference type="InterPro" id="IPR036388">
    <property type="entry name" value="WH-like_DNA-bd_sf"/>
</dbReference>
<dbReference type="SMART" id="SM00421">
    <property type="entry name" value="HTH_LUXR"/>
    <property type="match status" value="1"/>
</dbReference>
<protein>
    <submittedName>
        <fullName evidence="4">Regulatory protein, luxR family</fullName>
    </submittedName>
</protein>
<sequence>MSTAPVMDLKGLDELKEPLEAFVAKHGLSKREHDVLALLVHQVVSAENISEHLGISRNTVRIHLKNINTKVGTTSKSELLGKFIEFVIQQREIGSEEVTETDLLILIADDDDSYVDLVRKASESAIGSDIKFRHVSDGHQMIEYLEGTKRNDPSCKRPHIILLDLNMPKMNGFQALERLKTDPQLNEIPVVVFTSSSTQADVSNIYALGGNSYVTKPGGYQQLKQVMHGIVSYWGRIGALPSHKS</sequence>
<organism evidence="4 5">
    <name type="scientific">Pseudobacteriovorax antillogorgiicola</name>
    <dbReference type="NCBI Taxonomy" id="1513793"/>
    <lineage>
        <taxon>Bacteria</taxon>
        <taxon>Pseudomonadati</taxon>
        <taxon>Bdellovibrionota</taxon>
        <taxon>Oligoflexia</taxon>
        <taxon>Oligoflexales</taxon>
        <taxon>Pseudobacteriovoracaceae</taxon>
        <taxon>Pseudobacteriovorax</taxon>
    </lineage>
</organism>
<dbReference type="Gene3D" id="3.40.50.2300">
    <property type="match status" value="1"/>
</dbReference>
<evidence type="ECO:0000256" key="2">
    <source>
        <dbReference type="PROSITE-ProRule" id="PRU00169"/>
    </source>
</evidence>
<proteinExistence type="predicted"/>
<feature type="domain" description="Response regulatory" evidence="3">
    <location>
        <begin position="104"/>
        <end position="231"/>
    </location>
</feature>
<name>A0A1Y6CDB4_9BACT</name>
<gene>
    <name evidence="4" type="ORF">SAMN06296036_11544</name>
</gene>
<evidence type="ECO:0000259" key="3">
    <source>
        <dbReference type="PROSITE" id="PS50110"/>
    </source>
</evidence>
<dbReference type="SUPFAM" id="SSF46894">
    <property type="entry name" value="C-terminal effector domain of the bipartite response regulators"/>
    <property type="match status" value="1"/>
</dbReference>
<keyword evidence="1" id="KW-0238">DNA-binding</keyword>
<dbReference type="Pfam" id="PF00196">
    <property type="entry name" value="GerE"/>
    <property type="match status" value="1"/>
</dbReference>
<dbReference type="GO" id="GO:0006355">
    <property type="term" value="P:regulation of DNA-templated transcription"/>
    <property type="evidence" value="ECO:0007669"/>
    <property type="project" value="InterPro"/>
</dbReference>
<evidence type="ECO:0000256" key="1">
    <source>
        <dbReference type="ARBA" id="ARBA00023125"/>
    </source>
</evidence>
<dbReference type="SMART" id="SM00448">
    <property type="entry name" value="REC"/>
    <property type="match status" value="1"/>
</dbReference>
<dbReference type="OrthoDB" id="5298756at2"/>
<dbReference type="Pfam" id="PF00072">
    <property type="entry name" value="Response_reg"/>
    <property type="match status" value="1"/>
</dbReference>
<reference evidence="5" key="1">
    <citation type="submission" date="2017-04" db="EMBL/GenBank/DDBJ databases">
        <authorList>
            <person name="Varghese N."/>
            <person name="Submissions S."/>
        </authorList>
    </citation>
    <scope>NUCLEOTIDE SEQUENCE [LARGE SCALE GENOMIC DNA]</scope>
    <source>
        <strain evidence="5">RKEM611</strain>
    </source>
</reference>
<accession>A0A1Y6CDB4</accession>
<dbReference type="SUPFAM" id="SSF52172">
    <property type="entry name" value="CheY-like"/>
    <property type="match status" value="1"/>
</dbReference>
<dbReference type="STRING" id="1513793.SAMN06296036_11544"/>